<keyword evidence="3" id="KW-1185">Reference proteome</keyword>
<accession>A0AAX4NGB0</accession>
<dbReference type="KEGG" id="omr:OXIME_000755"/>
<keyword evidence="1" id="KW-0472">Membrane</keyword>
<feature type="transmembrane region" description="Helical" evidence="1">
    <location>
        <begin position="75"/>
        <end position="91"/>
    </location>
</feature>
<sequence>MDGRNPNNGLETCASFISLIGMKISEFYLRGGLASYTSLTFVRYRKQLEMCYEFSLGTTPSFIISFSFVWKWGMYLLYCGPYIILYCLYVIKPV</sequence>
<keyword evidence="1" id="KW-1133">Transmembrane helix</keyword>
<protein>
    <submittedName>
        <fullName evidence="2">Uncharacterized protein</fullName>
    </submittedName>
</protein>
<keyword evidence="1" id="KW-0812">Transmembrane</keyword>
<gene>
    <name evidence="2" type="ORF">OXIME_000755</name>
</gene>
<dbReference type="GeneID" id="95967487"/>
<proteinExistence type="predicted"/>
<evidence type="ECO:0000313" key="2">
    <source>
        <dbReference type="EMBL" id="WYY00198.1"/>
    </source>
</evidence>
<organism evidence="2 3">
    <name type="scientific">Oxyplasma meridianum</name>
    <dbReference type="NCBI Taxonomy" id="3073602"/>
    <lineage>
        <taxon>Archaea</taxon>
        <taxon>Methanobacteriati</taxon>
        <taxon>Thermoplasmatota</taxon>
        <taxon>Thermoplasmata</taxon>
        <taxon>Thermoplasmatales</taxon>
        <taxon>Thermoplasmataceae</taxon>
        <taxon>Oxyplasma</taxon>
    </lineage>
</organism>
<dbReference type="RefSeq" id="WP_393972148.1">
    <property type="nucleotide sequence ID" value="NZ_CP133772.1"/>
</dbReference>
<evidence type="ECO:0000256" key="1">
    <source>
        <dbReference type="SAM" id="Phobius"/>
    </source>
</evidence>
<dbReference type="AlphaFoldDB" id="A0AAX4NGB0"/>
<dbReference type="EMBL" id="CP133772">
    <property type="protein sequence ID" value="WYY00198.1"/>
    <property type="molecule type" value="Genomic_DNA"/>
</dbReference>
<dbReference type="Proteomes" id="UP001451606">
    <property type="component" value="Chromosome"/>
</dbReference>
<evidence type="ECO:0000313" key="3">
    <source>
        <dbReference type="Proteomes" id="UP001451606"/>
    </source>
</evidence>
<reference evidence="2 3" key="1">
    <citation type="submission" date="2023-09" db="EMBL/GenBank/DDBJ databases">
        <authorList>
            <person name="Golyshina O.V."/>
            <person name="Lunev E.A."/>
            <person name="Bargiela R."/>
            <person name="Gaines M.C."/>
            <person name="Daum B."/>
            <person name="Bale N.J."/>
            <person name="Koenen M."/>
            <person name="Sinninghe Damst J.S."/>
            <person name="Yakimov M."/>
            <person name="Golyshin P.N."/>
        </authorList>
    </citation>
    <scope>NUCLEOTIDE SEQUENCE [LARGE SCALE GENOMIC DNA]</scope>
    <source>
        <strain evidence="2 3">M1</strain>
    </source>
</reference>
<name>A0AAX4NGB0_9ARCH</name>